<evidence type="ECO:0000313" key="3">
    <source>
        <dbReference type="Proteomes" id="UP000233551"/>
    </source>
</evidence>
<keyword evidence="3" id="KW-1185">Reference proteome</keyword>
<gene>
    <name evidence="2" type="ORF">CRG98_005449</name>
</gene>
<proteinExistence type="predicted"/>
<reference evidence="2 3" key="1">
    <citation type="submission" date="2017-11" db="EMBL/GenBank/DDBJ databases">
        <title>De-novo sequencing of pomegranate (Punica granatum L.) genome.</title>
        <authorList>
            <person name="Akparov Z."/>
            <person name="Amiraslanov A."/>
            <person name="Hajiyeva S."/>
            <person name="Abbasov M."/>
            <person name="Kaur K."/>
            <person name="Hamwieh A."/>
            <person name="Solovyev V."/>
            <person name="Salamov A."/>
            <person name="Braich B."/>
            <person name="Kosarev P."/>
            <person name="Mahmoud A."/>
            <person name="Hajiyev E."/>
            <person name="Babayeva S."/>
            <person name="Izzatullayeva V."/>
            <person name="Mammadov A."/>
            <person name="Mammadov A."/>
            <person name="Sharifova S."/>
            <person name="Ojaghi J."/>
            <person name="Eynullazada K."/>
            <person name="Bayramov B."/>
            <person name="Abdulazimova A."/>
            <person name="Shahmuradov I."/>
        </authorList>
    </citation>
    <scope>NUCLEOTIDE SEQUENCE [LARGE SCALE GENOMIC DNA]</scope>
    <source>
        <strain evidence="3">cv. AG2017</strain>
        <tissue evidence="2">Leaf</tissue>
    </source>
</reference>
<accession>A0A2I0L0G3</accession>
<dbReference type="AlphaFoldDB" id="A0A2I0L0G3"/>
<protein>
    <submittedName>
        <fullName evidence="2">Uncharacterized protein</fullName>
    </submittedName>
</protein>
<dbReference type="Proteomes" id="UP000233551">
    <property type="component" value="Unassembled WGS sequence"/>
</dbReference>
<organism evidence="2 3">
    <name type="scientific">Punica granatum</name>
    <name type="common">Pomegranate</name>
    <dbReference type="NCBI Taxonomy" id="22663"/>
    <lineage>
        <taxon>Eukaryota</taxon>
        <taxon>Viridiplantae</taxon>
        <taxon>Streptophyta</taxon>
        <taxon>Embryophyta</taxon>
        <taxon>Tracheophyta</taxon>
        <taxon>Spermatophyta</taxon>
        <taxon>Magnoliopsida</taxon>
        <taxon>eudicotyledons</taxon>
        <taxon>Gunneridae</taxon>
        <taxon>Pentapetalae</taxon>
        <taxon>rosids</taxon>
        <taxon>malvids</taxon>
        <taxon>Myrtales</taxon>
        <taxon>Lythraceae</taxon>
        <taxon>Punica</taxon>
    </lineage>
</organism>
<name>A0A2I0L0G3_PUNGR</name>
<feature type="compositionally biased region" description="Polar residues" evidence="1">
    <location>
        <begin position="27"/>
        <end position="45"/>
    </location>
</feature>
<evidence type="ECO:0000313" key="2">
    <source>
        <dbReference type="EMBL" id="PKI74211.1"/>
    </source>
</evidence>
<evidence type="ECO:0000256" key="1">
    <source>
        <dbReference type="SAM" id="MobiDB-lite"/>
    </source>
</evidence>
<dbReference type="EMBL" id="PGOL01000222">
    <property type="protein sequence ID" value="PKI74211.1"/>
    <property type="molecule type" value="Genomic_DNA"/>
</dbReference>
<feature type="region of interest" description="Disordered" evidence="1">
    <location>
        <begin position="1"/>
        <end position="45"/>
    </location>
</feature>
<comment type="caution">
    <text evidence="2">The sequence shown here is derived from an EMBL/GenBank/DDBJ whole genome shotgun (WGS) entry which is preliminary data.</text>
</comment>
<sequence>MPVTMEVGSGSPIGGPNPLLDRDLDSRSQSIWGRGSQSAVSTPPSWSPASSVGAWVHAISIVGSGSSIDGPDPFLFFSL</sequence>